<dbReference type="STRING" id="910347.SAMN05421773_11072"/>
<evidence type="ECO:0000313" key="1">
    <source>
        <dbReference type="EMBL" id="SFD13706.1"/>
    </source>
</evidence>
<dbReference type="RefSeq" id="WP_175541475.1">
    <property type="nucleotide sequence ID" value="NZ_FOLM01000010.1"/>
</dbReference>
<reference evidence="1 2" key="1">
    <citation type="submission" date="2016-10" db="EMBL/GenBank/DDBJ databases">
        <authorList>
            <person name="de Groot N.N."/>
        </authorList>
    </citation>
    <scope>NUCLEOTIDE SEQUENCE [LARGE SCALE GENOMIC DNA]</scope>
    <source>
        <strain evidence="1 2">CGMCC 4.5739</strain>
    </source>
</reference>
<evidence type="ECO:0000313" key="2">
    <source>
        <dbReference type="Proteomes" id="UP000199207"/>
    </source>
</evidence>
<proteinExistence type="predicted"/>
<organism evidence="1 2">
    <name type="scientific">Streptomyces aidingensis</name>
    <dbReference type="NCBI Taxonomy" id="910347"/>
    <lineage>
        <taxon>Bacteria</taxon>
        <taxon>Bacillati</taxon>
        <taxon>Actinomycetota</taxon>
        <taxon>Actinomycetes</taxon>
        <taxon>Kitasatosporales</taxon>
        <taxon>Streptomycetaceae</taxon>
        <taxon>Streptomyces</taxon>
    </lineage>
</organism>
<name>A0A1I1PV32_9ACTN</name>
<dbReference type="AlphaFoldDB" id="A0A1I1PV32"/>
<accession>A0A1I1PV32</accession>
<sequence length="46" mass="4944">MTYIDDTRNALAAKPPGEAPELLDLYTLLTLVKGPAVTCPNCLNLL</sequence>
<protein>
    <submittedName>
        <fullName evidence="1">Uncharacterized protein</fullName>
    </submittedName>
</protein>
<dbReference type="Proteomes" id="UP000199207">
    <property type="component" value="Unassembled WGS sequence"/>
</dbReference>
<dbReference type="EMBL" id="FOLM01000010">
    <property type="protein sequence ID" value="SFD13706.1"/>
    <property type="molecule type" value="Genomic_DNA"/>
</dbReference>
<keyword evidence="2" id="KW-1185">Reference proteome</keyword>
<gene>
    <name evidence="1" type="ORF">SAMN05421773_11072</name>
</gene>